<dbReference type="AlphaFoldDB" id="C0PN98"/>
<evidence type="ECO:0000256" key="1">
    <source>
        <dbReference type="SAM" id="MobiDB-lite"/>
    </source>
</evidence>
<proteinExistence type="evidence at transcript level"/>
<name>C0PN98_MAIZE</name>
<reference evidence="2" key="1">
    <citation type="journal article" date="2009" name="PLoS Genet.">
        <title>Sequencing, mapping, and analysis of 27,455 maize full-length cDNAs.</title>
        <authorList>
            <person name="Soderlund C."/>
            <person name="Descour A."/>
            <person name="Kudrna D."/>
            <person name="Bomhoff M."/>
            <person name="Boyd L."/>
            <person name="Currie J."/>
            <person name="Angelova A."/>
            <person name="Collura K."/>
            <person name="Wissotski M."/>
            <person name="Ashley E."/>
            <person name="Morrow D."/>
            <person name="Fernandes J."/>
            <person name="Walbot V."/>
            <person name="Yu Y."/>
        </authorList>
    </citation>
    <scope>NUCLEOTIDE SEQUENCE</scope>
    <source>
        <strain evidence="2">B73</strain>
    </source>
</reference>
<accession>C0PN98</accession>
<dbReference type="EMBL" id="BT069767">
    <property type="protein sequence ID" value="ACN36664.1"/>
    <property type="molecule type" value="mRNA"/>
</dbReference>
<organism evidence="2">
    <name type="scientific">Zea mays</name>
    <name type="common">Maize</name>
    <dbReference type="NCBI Taxonomy" id="4577"/>
    <lineage>
        <taxon>Eukaryota</taxon>
        <taxon>Viridiplantae</taxon>
        <taxon>Streptophyta</taxon>
        <taxon>Embryophyta</taxon>
        <taxon>Tracheophyta</taxon>
        <taxon>Spermatophyta</taxon>
        <taxon>Magnoliopsida</taxon>
        <taxon>Liliopsida</taxon>
        <taxon>Poales</taxon>
        <taxon>Poaceae</taxon>
        <taxon>PACMAD clade</taxon>
        <taxon>Panicoideae</taxon>
        <taxon>Andropogonodae</taxon>
        <taxon>Andropogoneae</taxon>
        <taxon>Tripsacinae</taxon>
        <taxon>Zea</taxon>
    </lineage>
</organism>
<evidence type="ECO:0000313" key="2">
    <source>
        <dbReference type="EMBL" id="ACN36664.1"/>
    </source>
</evidence>
<protein>
    <submittedName>
        <fullName evidence="2">Uncharacterized protein</fullName>
    </submittedName>
</protein>
<sequence>MLGAGRGRQERGHLASSYSSGSARLDTGIVPKALPCSLDYKLVTVGVPYAV</sequence>
<feature type="region of interest" description="Disordered" evidence="1">
    <location>
        <begin position="1"/>
        <end position="25"/>
    </location>
</feature>